<keyword evidence="2" id="KW-0812">Transmembrane</keyword>
<dbReference type="PANTHER" id="PTHR39614:SF2">
    <property type="entry name" value="INTEGRAL MEMBRANE PROTEIN"/>
    <property type="match status" value="1"/>
</dbReference>
<feature type="region of interest" description="Disordered" evidence="1">
    <location>
        <begin position="426"/>
        <end position="456"/>
    </location>
</feature>
<protein>
    <recommendedName>
        <fullName evidence="3">Rhodopsin domain-containing protein</fullName>
    </recommendedName>
</protein>
<dbReference type="InterPro" id="IPR049326">
    <property type="entry name" value="Rhodopsin_dom_fungi"/>
</dbReference>
<gene>
    <name evidence="4" type="ORF">B0J12DRAFT_746416</name>
</gene>
<feature type="transmembrane region" description="Helical" evidence="2">
    <location>
        <begin position="54"/>
        <end position="76"/>
    </location>
</feature>
<sequence length="456" mass="49295">MPGNVIPPPYRITRDDKRGLVVVITTVTISFVLACLLVRIYVRTRVKEWKRDDTLLAIATLFCCFQSATVYVQVQAGLGLRHVDTAKLDRLGKANFAQQILYIFTLFLSKCVVLLLYLRLTAGRRHAMLAYTTIGICGVWTILSVIMVSLNCNPRAWFTEGVEGCGDITWRWVVIGGLDILTELLIFFNAIYLVAGLHMATRLKVIVVMAFSIRLPVIVASALRMKFIRALPASDSSAFEGAYSVVAGQFQLDFAIMASTISCIGPFLRPFEKEGGGGGSSYRQRYYAERGDGHSASGGTGGRSNARSYHAGRSFNDSISFGTAIRMGPIGHNGGTVSSTASGQKQQHRHKLSLGHRGSAFFSQGPRGGSSTEALDLRPDYCEHEAGAARASTAGGATDLDQLSLDSNDSRKMIIAKKTVVRIEREGGDEAESAVGDRRSNGSGSLGGVGRAYSRS</sequence>
<dbReference type="PANTHER" id="PTHR39614">
    <property type="entry name" value="INTEGRAL MEMBRANE PROTEIN"/>
    <property type="match status" value="1"/>
</dbReference>
<dbReference type="Pfam" id="PF20684">
    <property type="entry name" value="Fung_rhodopsin"/>
    <property type="match status" value="1"/>
</dbReference>
<feature type="region of interest" description="Disordered" evidence="1">
    <location>
        <begin position="290"/>
        <end position="309"/>
    </location>
</feature>
<evidence type="ECO:0000256" key="2">
    <source>
        <dbReference type="SAM" id="Phobius"/>
    </source>
</evidence>
<evidence type="ECO:0000313" key="4">
    <source>
        <dbReference type="EMBL" id="KAH7021800.1"/>
    </source>
</evidence>
<feature type="transmembrane region" description="Helical" evidence="2">
    <location>
        <begin position="20"/>
        <end position="42"/>
    </location>
</feature>
<dbReference type="Proteomes" id="UP000774617">
    <property type="component" value="Unassembled WGS sequence"/>
</dbReference>
<feature type="transmembrane region" description="Helical" evidence="2">
    <location>
        <begin position="205"/>
        <end position="223"/>
    </location>
</feature>
<keyword evidence="2" id="KW-0472">Membrane</keyword>
<feature type="transmembrane region" description="Helical" evidence="2">
    <location>
        <begin position="129"/>
        <end position="150"/>
    </location>
</feature>
<keyword evidence="2" id="KW-1133">Transmembrane helix</keyword>
<evidence type="ECO:0000256" key="1">
    <source>
        <dbReference type="SAM" id="MobiDB-lite"/>
    </source>
</evidence>
<comment type="caution">
    <text evidence="4">The sequence shown here is derived from an EMBL/GenBank/DDBJ whole genome shotgun (WGS) entry which is preliminary data.</text>
</comment>
<evidence type="ECO:0000313" key="5">
    <source>
        <dbReference type="Proteomes" id="UP000774617"/>
    </source>
</evidence>
<name>A0ABQ8FSP2_9PEZI</name>
<organism evidence="4 5">
    <name type="scientific">Macrophomina phaseolina</name>
    <dbReference type="NCBI Taxonomy" id="35725"/>
    <lineage>
        <taxon>Eukaryota</taxon>
        <taxon>Fungi</taxon>
        <taxon>Dikarya</taxon>
        <taxon>Ascomycota</taxon>
        <taxon>Pezizomycotina</taxon>
        <taxon>Dothideomycetes</taxon>
        <taxon>Dothideomycetes incertae sedis</taxon>
        <taxon>Botryosphaeriales</taxon>
        <taxon>Botryosphaeriaceae</taxon>
        <taxon>Macrophomina</taxon>
    </lineage>
</organism>
<keyword evidence="5" id="KW-1185">Reference proteome</keyword>
<accession>A0ABQ8FSP2</accession>
<dbReference type="EMBL" id="JAGTJR010000063">
    <property type="protein sequence ID" value="KAH7021800.1"/>
    <property type="molecule type" value="Genomic_DNA"/>
</dbReference>
<feature type="compositionally biased region" description="Polar residues" evidence="1">
    <location>
        <begin position="335"/>
        <end position="345"/>
    </location>
</feature>
<feature type="transmembrane region" description="Helical" evidence="2">
    <location>
        <begin position="170"/>
        <end position="193"/>
    </location>
</feature>
<feature type="domain" description="Rhodopsin" evidence="3">
    <location>
        <begin position="38"/>
        <end position="268"/>
    </location>
</feature>
<feature type="transmembrane region" description="Helical" evidence="2">
    <location>
        <begin position="96"/>
        <end position="117"/>
    </location>
</feature>
<proteinExistence type="predicted"/>
<reference evidence="4 5" key="1">
    <citation type="journal article" date="2021" name="Nat. Commun.">
        <title>Genetic determinants of endophytism in the Arabidopsis root mycobiome.</title>
        <authorList>
            <person name="Mesny F."/>
            <person name="Miyauchi S."/>
            <person name="Thiergart T."/>
            <person name="Pickel B."/>
            <person name="Atanasova L."/>
            <person name="Karlsson M."/>
            <person name="Huettel B."/>
            <person name="Barry K.W."/>
            <person name="Haridas S."/>
            <person name="Chen C."/>
            <person name="Bauer D."/>
            <person name="Andreopoulos W."/>
            <person name="Pangilinan J."/>
            <person name="LaButti K."/>
            <person name="Riley R."/>
            <person name="Lipzen A."/>
            <person name="Clum A."/>
            <person name="Drula E."/>
            <person name="Henrissat B."/>
            <person name="Kohler A."/>
            <person name="Grigoriev I.V."/>
            <person name="Martin F.M."/>
            <person name="Hacquard S."/>
        </authorList>
    </citation>
    <scope>NUCLEOTIDE SEQUENCE [LARGE SCALE GENOMIC DNA]</scope>
    <source>
        <strain evidence="4 5">MPI-SDFR-AT-0080</strain>
    </source>
</reference>
<feature type="region of interest" description="Disordered" evidence="1">
    <location>
        <begin position="330"/>
        <end position="352"/>
    </location>
</feature>
<evidence type="ECO:0000259" key="3">
    <source>
        <dbReference type="Pfam" id="PF20684"/>
    </source>
</evidence>